<evidence type="ECO:0000313" key="2">
    <source>
        <dbReference type="Proteomes" id="UP001500305"/>
    </source>
</evidence>
<reference evidence="1 2" key="1">
    <citation type="journal article" date="2019" name="Int. J. Syst. Evol. Microbiol.">
        <title>The Global Catalogue of Microorganisms (GCM) 10K type strain sequencing project: providing services to taxonomists for standard genome sequencing and annotation.</title>
        <authorList>
            <consortium name="The Broad Institute Genomics Platform"/>
            <consortium name="The Broad Institute Genome Sequencing Center for Infectious Disease"/>
            <person name="Wu L."/>
            <person name="Ma J."/>
        </authorList>
    </citation>
    <scope>NUCLEOTIDE SEQUENCE [LARGE SCALE GENOMIC DNA]</scope>
    <source>
        <strain evidence="1 2">JCM 7356</strain>
    </source>
</reference>
<comment type="caution">
    <text evidence="1">The sequence shown here is derived from an EMBL/GenBank/DDBJ whole genome shotgun (WGS) entry which is preliminary data.</text>
</comment>
<accession>A0ABN3E041</accession>
<gene>
    <name evidence="1" type="ORF">GCM10010430_28670</name>
</gene>
<dbReference type="EMBL" id="BAAATR010000010">
    <property type="protein sequence ID" value="GAA2245080.1"/>
    <property type="molecule type" value="Genomic_DNA"/>
</dbReference>
<dbReference type="Proteomes" id="UP001500305">
    <property type="component" value="Unassembled WGS sequence"/>
</dbReference>
<sequence>MPADTALAWQPRHGHLLRSALTNRPRGDIGRDGGLTVINTRRPNNSALRDLAALLADPRDLLLEQAAEEFEKYTAPAPAPLVQKDGGNGGSCC</sequence>
<keyword evidence="2" id="KW-1185">Reference proteome</keyword>
<evidence type="ECO:0000313" key="1">
    <source>
        <dbReference type="EMBL" id="GAA2245080.1"/>
    </source>
</evidence>
<organism evidence="1 2">
    <name type="scientific">Kitasatospora cystarginea</name>
    <dbReference type="NCBI Taxonomy" id="58350"/>
    <lineage>
        <taxon>Bacteria</taxon>
        <taxon>Bacillati</taxon>
        <taxon>Actinomycetota</taxon>
        <taxon>Actinomycetes</taxon>
        <taxon>Kitasatosporales</taxon>
        <taxon>Streptomycetaceae</taxon>
        <taxon>Kitasatospora</taxon>
    </lineage>
</organism>
<proteinExistence type="predicted"/>
<protein>
    <submittedName>
        <fullName evidence="1">Uncharacterized protein</fullName>
    </submittedName>
</protein>
<name>A0ABN3E041_9ACTN</name>